<evidence type="ECO:0000256" key="1">
    <source>
        <dbReference type="ARBA" id="ARBA00010139"/>
    </source>
</evidence>
<evidence type="ECO:0000313" key="5">
    <source>
        <dbReference type="EMBL" id="XBM47729.1"/>
    </source>
</evidence>
<dbReference type="PANTHER" id="PTHR42877:SF4">
    <property type="entry name" value="FAD_NAD(P)-BINDING DOMAIN-CONTAINING PROTEIN-RELATED"/>
    <property type="match status" value="1"/>
</dbReference>
<sequence length="502" mass="54467">MSAAAREAATAASFDVAIIGTGFAGIAAAARLIEQGRDDVVVLERASDLGGTWRDNTYPGAACDIRSDLYSLSFAPNPDWRHAYGRQEEILAYLHDVARTHGVLAHVRFAAELLRASWDADAGRWHLHTSTGDLTARVLLSGHGPFGDPHLPRIPGAETFAGTVLHSSSWDASVAIEGARVGVIGTGASAIQLVPELARRARELTVFQRSAPWIIPRHDRPTSAARRALFRRAPWLQRLARGLEFTLDDARWFGFASPALGAVIAGYARAHLRRQVRDTELRRALTPGYRIGCKRVLVSDDYYPALTRPDVQLVTDGIARLEPEGVVTDSGRRIPLDVLVYATGFDATRPSIAARIVGVGGRSLAEEWEDGMYALRGATVPGFPNLFLLHGPNAALSHNSAVYMIERQVHYAVQAIATSPEDAVIEARPEAVAAYRDRIARGLARGVWSTGGCTSYYLDAGGANTFLWPYRAARFARVTHRFDPTEYTVGRSLATAAGVRAS</sequence>
<dbReference type="EMBL" id="CP157390">
    <property type="protein sequence ID" value="XBM47729.1"/>
    <property type="molecule type" value="Genomic_DNA"/>
</dbReference>
<dbReference type="AlphaFoldDB" id="A0AAU7GB59"/>
<dbReference type="PRINTS" id="PR00411">
    <property type="entry name" value="PNDRDTASEI"/>
</dbReference>
<evidence type="ECO:0000256" key="3">
    <source>
        <dbReference type="ARBA" id="ARBA00022827"/>
    </source>
</evidence>
<keyword evidence="3" id="KW-0274">FAD</keyword>
<dbReference type="SUPFAM" id="SSF51905">
    <property type="entry name" value="FAD/NAD(P)-binding domain"/>
    <property type="match status" value="1"/>
</dbReference>
<keyword evidence="2" id="KW-0285">Flavoprotein</keyword>
<gene>
    <name evidence="5" type="ORF">AAME72_16895</name>
</gene>
<dbReference type="InterPro" id="IPR051209">
    <property type="entry name" value="FAD-bind_Monooxygenase_sf"/>
</dbReference>
<keyword evidence="4 5" id="KW-0560">Oxidoreductase</keyword>
<proteinExistence type="inferred from homology"/>
<dbReference type="InterPro" id="IPR020946">
    <property type="entry name" value="Flavin_mOase-like"/>
</dbReference>
<dbReference type="GO" id="GO:0004499">
    <property type="term" value="F:N,N-dimethylaniline monooxygenase activity"/>
    <property type="evidence" value="ECO:0007669"/>
    <property type="project" value="InterPro"/>
</dbReference>
<reference evidence="5" key="1">
    <citation type="submission" date="2024-05" db="EMBL/GenBank/DDBJ databases">
        <title>The Natural Products Discovery Center: Release of the First 8490 Sequenced Strains for Exploring Actinobacteria Biosynthetic Diversity.</title>
        <authorList>
            <person name="Kalkreuter E."/>
            <person name="Kautsar S.A."/>
            <person name="Yang D."/>
            <person name="Bader C.D."/>
            <person name="Teijaro C.N."/>
            <person name="Fluegel L."/>
            <person name="Davis C.M."/>
            <person name="Simpson J.R."/>
            <person name="Lauterbach L."/>
            <person name="Steele A.D."/>
            <person name="Gui C."/>
            <person name="Meng S."/>
            <person name="Li G."/>
            <person name="Viehrig K."/>
            <person name="Ye F."/>
            <person name="Su P."/>
            <person name="Kiefer A.F."/>
            <person name="Nichols A."/>
            <person name="Cepeda A.J."/>
            <person name="Yan W."/>
            <person name="Fan B."/>
            <person name="Jiang Y."/>
            <person name="Adhikari A."/>
            <person name="Zheng C.-J."/>
            <person name="Schuster L."/>
            <person name="Cowan T.M."/>
            <person name="Smanski M.J."/>
            <person name="Chevrette M.G."/>
            <person name="de Carvalho L.P.S."/>
            <person name="Shen B."/>
        </authorList>
    </citation>
    <scope>NUCLEOTIDE SEQUENCE</scope>
    <source>
        <strain evidence="5">NPDC080035</strain>
    </source>
</reference>
<comment type="similarity">
    <text evidence="1">Belongs to the FAD-binding monooxygenase family.</text>
</comment>
<organism evidence="5">
    <name type="scientific">Leifsonia sp. NPDC080035</name>
    <dbReference type="NCBI Taxonomy" id="3143936"/>
    <lineage>
        <taxon>Bacteria</taxon>
        <taxon>Bacillati</taxon>
        <taxon>Actinomycetota</taxon>
        <taxon>Actinomycetes</taxon>
        <taxon>Micrococcales</taxon>
        <taxon>Microbacteriaceae</taxon>
        <taxon>Leifsonia</taxon>
    </lineage>
</organism>
<evidence type="ECO:0000256" key="2">
    <source>
        <dbReference type="ARBA" id="ARBA00022630"/>
    </source>
</evidence>
<accession>A0AAU7GB59</accession>
<dbReference type="GO" id="GO:0050661">
    <property type="term" value="F:NADP binding"/>
    <property type="evidence" value="ECO:0007669"/>
    <property type="project" value="InterPro"/>
</dbReference>
<dbReference type="InterPro" id="IPR036188">
    <property type="entry name" value="FAD/NAD-bd_sf"/>
</dbReference>
<evidence type="ECO:0000256" key="4">
    <source>
        <dbReference type="ARBA" id="ARBA00023002"/>
    </source>
</evidence>
<name>A0AAU7GB59_9MICO</name>
<protein>
    <submittedName>
        <fullName evidence="5">NAD(P)/FAD-dependent oxidoreductase</fullName>
        <ecNumber evidence="5">1.14.13.-</ecNumber>
    </submittedName>
</protein>
<dbReference type="GO" id="GO:0050660">
    <property type="term" value="F:flavin adenine dinucleotide binding"/>
    <property type="evidence" value="ECO:0007669"/>
    <property type="project" value="InterPro"/>
</dbReference>
<dbReference type="Pfam" id="PF00743">
    <property type="entry name" value="FMO-like"/>
    <property type="match status" value="1"/>
</dbReference>
<dbReference type="RefSeq" id="WP_348787695.1">
    <property type="nucleotide sequence ID" value="NZ_CP157390.1"/>
</dbReference>
<dbReference type="EC" id="1.14.13.-" evidence="5"/>
<dbReference type="PANTHER" id="PTHR42877">
    <property type="entry name" value="L-ORNITHINE N(5)-MONOOXYGENASE-RELATED"/>
    <property type="match status" value="1"/>
</dbReference>
<dbReference type="Gene3D" id="3.50.50.60">
    <property type="entry name" value="FAD/NAD(P)-binding domain"/>
    <property type="match status" value="3"/>
</dbReference>